<proteinExistence type="predicted"/>
<accession>A0A0H3D9R1</accession>
<organism evidence="2 3">
    <name type="scientific">Amycolatopsis mediterranei (strain U-32)</name>
    <dbReference type="NCBI Taxonomy" id="749927"/>
    <lineage>
        <taxon>Bacteria</taxon>
        <taxon>Bacillati</taxon>
        <taxon>Actinomycetota</taxon>
        <taxon>Actinomycetes</taxon>
        <taxon>Pseudonocardiales</taxon>
        <taxon>Pseudonocardiaceae</taxon>
        <taxon>Amycolatopsis</taxon>
    </lineage>
</organism>
<sequence length="158" mass="16768">MDAITAPSLAQLINRASRALARVGDIALKPLGLRYAQVPVLALLREGAEPTQKDLAEATGIEQPSMAQLLSRMDRDGLIHRAPHPRDARSQTITLAPGTDARVANAHDRLAALDKRAVAGFTPAEVATLKDLLTRLGNNLDRAKGAITDEAVAPRSGD</sequence>
<gene>
    <name evidence="2" type="primary">slyA</name>
    <name evidence="2" type="ordered locus">AMED_5633</name>
</gene>
<dbReference type="Proteomes" id="UP000000328">
    <property type="component" value="Chromosome"/>
</dbReference>
<dbReference type="RefSeq" id="WP_013227444.1">
    <property type="nucleotide sequence ID" value="NC_014318.1"/>
</dbReference>
<dbReference type="InterPro" id="IPR036388">
    <property type="entry name" value="WH-like_DNA-bd_sf"/>
</dbReference>
<dbReference type="SUPFAM" id="SSF46785">
    <property type="entry name" value="Winged helix' DNA-binding domain"/>
    <property type="match status" value="1"/>
</dbReference>
<dbReference type="GO" id="GO:0003700">
    <property type="term" value="F:DNA-binding transcription factor activity"/>
    <property type="evidence" value="ECO:0007669"/>
    <property type="project" value="InterPro"/>
</dbReference>
<reference evidence="2 3" key="1">
    <citation type="journal article" date="2010" name="Cell Res.">
        <title>Complete genome sequence of the rifamycin SV-producing Amycolatopsis mediterranei U32 revealed its genetic characteristics in phylogeny and metabolism.</title>
        <authorList>
            <person name="Zhao W."/>
            <person name="Zhong Y."/>
            <person name="Yuan H."/>
            <person name="Wang J."/>
            <person name="Zheng H."/>
            <person name="Wang Y."/>
            <person name="Cen X."/>
            <person name="Xu F."/>
            <person name="Bai J."/>
            <person name="Han X."/>
            <person name="Lu G."/>
            <person name="Zhu Y."/>
            <person name="Shao Z."/>
            <person name="Yan H."/>
            <person name="Li C."/>
            <person name="Peng N."/>
            <person name="Zhang Z."/>
            <person name="Zhang Y."/>
            <person name="Lin W."/>
            <person name="Fan Y."/>
            <person name="Qin Z."/>
            <person name="Hu Y."/>
            <person name="Zhu B."/>
            <person name="Wang S."/>
            <person name="Ding X."/>
            <person name="Zhao G.P."/>
        </authorList>
    </citation>
    <scope>NUCLEOTIDE SEQUENCE [LARGE SCALE GENOMIC DNA]</scope>
    <source>
        <strain evidence="3">U-32</strain>
    </source>
</reference>
<dbReference type="eggNOG" id="COG1846">
    <property type="taxonomic scope" value="Bacteria"/>
</dbReference>
<dbReference type="AlphaFoldDB" id="A0A0H3D9R1"/>
<dbReference type="GeneID" id="92873316"/>
<dbReference type="GO" id="GO:0006950">
    <property type="term" value="P:response to stress"/>
    <property type="evidence" value="ECO:0007669"/>
    <property type="project" value="TreeGrafter"/>
</dbReference>
<dbReference type="PATRIC" id="fig|749927.5.peg.5844"/>
<dbReference type="KEGG" id="amd:AMED_5633"/>
<dbReference type="PROSITE" id="PS50995">
    <property type="entry name" value="HTH_MARR_2"/>
    <property type="match status" value="1"/>
</dbReference>
<dbReference type="EMBL" id="CP002000">
    <property type="protein sequence ID" value="ADJ47386.1"/>
    <property type="molecule type" value="Genomic_DNA"/>
</dbReference>
<dbReference type="Gene3D" id="1.10.10.10">
    <property type="entry name" value="Winged helix-like DNA-binding domain superfamily/Winged helix DNA-binding domain"/>
    <property type="match status" value="1"/>
</dbReference>
<dbReference type="Pfam" id="PF12802">
    <property type="entry name" value="MarR_2"/>
    <property type="match status" value="1"/>
</dbReference>
<feature type="domain" description="HTH marR-type" evidence="1">
    <location>
        <begin position="6"/>
        <end position="138"/>
    </location>
</feature>
<dbReference type="PANTHER" id="PTHR33164:SF13">
    <property type="entry name" value="4-HYDROXYPHENYLACETATE CATABOLISM PROTEIN"/>
    <property type="match status" value="1"/>
</dbReference>
<dbReference type="InterPro" id="IPR039422">
    <property type="entry name" value="MarR/SlyA-like"/>
</dbReference>
<dbReference type="InterPro" id="IPR000835">
    <property type="entry name" value="HTH_MarR-typ"/>
</dbReference>
<protein>
    <submittedName>
        <fullName evidence="2">MarR family transcriptional regulator</fullName>
    </submittedName>
</protein>
<dbReference type="InterPro" id="IPR036390">
    <property type="entry name" value="WH_DNA-bd_sf"/>
</dbReference>
<dbReference type="PANTHER" id="PTHR33164">
    <property type="entry name" value="TRANSCRIPTIONAL REGULATOR, MARR FAMILY"/>
    <property type="match status" value="1"/>
</dbReference>
<dbReference type="PRINTS" id="PR00598">
    <property type="entry name" value="HTHMARR"/>
</dbReference>
<dbReference type="OrthoDB" id="8966183at2"/>
<evidence type="ECO:0000259" key="1">
    <source>
        <dbReference type="PROSITE" id="PS50995"/>
    </source>
</evidence>
<evidence type="ECO:0000313" key="2">
    <source>
        <dbReference type="EMBL" id="ADJ47386.1"/>
    </source>
</evidence>
<dbReference type="HOGENOM" id="CLU_083287_18_7_11"/>
<dbReference type="SMART" id="SM00347">
    <property type="entry name" value="HTH_MARR"/>
    <property type="match status" value="1"/>
</dbReference>
<evidence type="ECO:0000313" key="3">
    <source>
        <dbReference type="Proteomes" id="UP000000328"/>
    </source>
</evidence>
<name>A0A0H3D9R1_AMYMU</name>